<dbReference type="InterPro" id="IPR013783">
    <property type="entry name" value="Ig-like_fold"/>
</dbReference>
<feature type="compositionally biased region" description="Low complexity" evidence="1">
    <location>
        <begin position="65"/>
        <end position="74"/>
    </location>
</feature>
<dbReference type="GO" id="GO:0005509">
    <property type="term" value="F:calcium ion binding"/>
    <property type="evidence" value="ECO:0007669"/>
    <property type="project" value="InterPro"/>
</dbReference>
<gene>
    <name evidence="2" type="ORF">BGZ97_005214</name>
</gene>
<comment type="caution">
    <text evidence="2">The sequence shown here is derived from an EMBL/GenBank/DDBJ whole genome shotgun (WGS) entry which is preliminary data.</text>
</comment>
<feature type="region of interest" description="Disordered" evidence="1">
    <location>
        <begin position="41"/>
        <end position="74"/>
    </location>
</feature>
<feature type="compositionally biased region" description="Low complexity" evidence="1">
    <location>
        <begin position="1586"/>
        <end position="1610"/>
    </location>
</feature>
<feature type="compositionally biased region" description="Low complexity" evidence="1">
    <location>
        <begin position="1716"/>
        <end position="1737"/>
    </location>
</feature>
<feature type="region of interest" description="Disordered" evidence="1">
    <location>
        <begin position="1391"/>
        <end position="1416"/>
    </location>
</feature>
<feature type="compositionally biased region" description="Low complexity" evidence="1">
    <location>
        <begin position="1391"/>
        <end position="1400"/>
    </location>
</feature>
<dbReference type="Gene3D" id="2.60.40.10">
    <property type="entry name" value="Immunoglobulins"/>
    <property type="match status" value="2"/>
</dbReference>
<feature type="compositionally biased region" description="Low complexity" evidence="1">
    <location>
        <begin position="1314"/>
        <end position="1341"/>
    </location>
</feature>
<protein>
    <recommendedName>
        <fullName evidence="4">Dystroglycan-type cadherin-like domain-containing protein</fullName>
    </recommendedName>
</protein>
<feature type="compositionally biased region" description="Basic and acidic residues" evidence="1">
    <location>
        <begin position="41"/>
        <end position="55"/>
    </location>
</feature>
<dbReference type="Pfam" id="PF05345">
    <property type="entry name" value="He_PIG"/>
    <property type="match status" value="2"/>
</dbReference>
<feature type="region of interest" description="Disordered" evidence="1">
    <location>
        <begin position="784"/>
        <end position="814"/>
    </location>
</feature>
<name>A0A9P6UFE3_9FUNG</name>
<dbReference type="SUPFAM" id="SSF49313">
    <property type="entry name" value="Cadherin-like"/>
    <property type="match status" value="2"/>
</dbReference>
<organism evidence="2 3">
    <name type="scientific">Linnemannia gamsii</name>
    <dbReference type="NCBI Taxonomy" id="64522"/>
    <lineage>
        <taxon>Eukaryota</taxon>
        <taxon>Fungi</taxon>
        <taxon>Fungi incertae sedis</taxon>
        <taxon>Mucoromycota</taxon>
        <taxon>Mortierellomycotina</taxon>
        <taxon>Mortierellomycetes</taxon>
        <taxon>Mortierellales</taxon>
        <taxon>Mortierellaceae</taxon>
        <taxon>Linnemannia</taxon>
    </lineage>
</organism>
<proteinExistence type="predicted"/>
<dbReference type="EMBL" id="JAAAIN010002373">
    <property type="protein sequence ID" value="KAG0293939.1"/>
    <property type="molecule type" value="Genomic_DNA"/>
</dbReference>
<feature type="region of interest" description="Disordered" evidence="1">
    <location>
        <begin position="1659"/>
        <end position="1769"/>
    </location>
</feature>
<evidence type="ECO:0000313" key="2">
    <source>
        <dbReference type="EMBL" id="KAG0293939.1"/>
    </source>
</evidence>
<feature type="region of interest" description="Disordered" evidence="1">
    <location>
        <begin position="1013"/>
        <end position="1032"/>
    </location>
</feature>
<evidence type="ECO:0000313" key="3">
    <source>
        <dbReference type="Proteomes" id="UP000823405"/>
    </source>
</evidence>
<feature type="compositionally biased region" description="Pro residues" evidence="1">
    <location>
        <begin position="1342"/>
        <end position="1360"/>
    </location>
</feature>
<dbReference type="InterPro" id="IPR015919">
    <property type="entry name" value="Cadherin-like_sf"/>
</dbReference>
<feature type="compositionally biased region" description="Basic and acidic residues" evidence="1">
    <location>
        <begin position="892"/>
        <end position="904"/>
    </location>
</feature>
<feature type="region of interest" description="Disordered" evidence="1">
    <location>
        <begin position="1586"/>
        <end position="1644"/>
    </location>
</feature>
<reference evidence="2" key="1">
    <citation type="journal article" date="2020" name="Fungal Divers.">
        <title>Resolving the Mortierellaceae phylogeny through synthesis of multi-gene phylogenetics and phylogenomics.</title>
        <authorList>
            <person name="Vandepol N."/>
            <person name="Liber J."/>
            <person name="Desiro A."/>
            <person name="Na H."/>
            <person name="Kennedy M."/>
            <person name="Barry K."/>
            <person name="Grigoriev I.V."/>
            <person name="Miller A.N."/>
            <person name="O'Donnell K."/>
            <person name="Stajich J.E."/>
            <person name="Bonito G."/>
        </authorList>
    </citation>
    <scope>NUCLEOTIDE SEQUENCE</scope>
    <source>
        <strain evidence="2">NVP60</strain>
    </source>
</reference>
<feature type="region of interest" description="Disordered" evidence="1">
    <location>
        <begin position="1087"/>
        <end position="1134"/>
    </location>
</feature>
<feature type="compositionally biased region" description="Polar residues" evidence="1">
    <location>
        <begin position="1677"/>
        <end position="1690"/>
    </location>
</feature>
<feature type="region of interest" description="Disordered" evidence="1">
    <location>
        <begin position="875"/>
        <end position="926"/>
    </location>
</feature>
<feature type="region of interest" description="Disordered" evidence="1">
    <location>
        <begin position="1314"/>
        <end position="1360"/>
    </location>
</feature>
<evidence type="ECO:0000256" key="1">
    <source>
        <dbReference type="SAM" id="MobiDB-lite"/>
    </source>
</evidence>
<dbReference type="GO" id="GO:0016020">
    <property type="term" value="C:membrane"/>
    <property type="evidence" value="ECO:0007669"/>
    <property type="project" value="InterPro"/>
</dbReference>
<evidence type="ECO:0008006" key="4">
    <source>
        <dbReference type="Google" id="ProtNLM"/>
    </source>
</evidence>
<keyword evidence="3" id="KW-1185">Reference proteome</keyword>
<dbReference type="OrthoDB" id="41532at2759"/>
<feature type="compositionally biased region" description="Polar residues" evidence="1">
    <location>
        <begin position="1629"/>
        <end position="1639"/>
    </location>
</feature>
<dbReference type="Proteomes" id="UP000823405">
    <property type="component" value="Unassembled WGS sequence"/>
</dbReference>
<sequence>MDVMNLPFLVASASGVDAPPEIIQTLPISWQISQQRQHHKQQELEVRLEKEHEQEQGQEQEQEQQEQTHQQLQQLHMQRRVDKGGQAIANEATPTKKGEIPSIFEPYADAEVWEGQANPLRIQLDPQTFVVTASSTAAAARTSDVVSSAGPITYYVKTDISTTLPSWLKFDTSTLEFSGTPPIGTYKRTTILTVTIAASSVPGYTQATDRFTIKIHVHSLGLSTFPMRSCADLFRVDGCSQPARTAAAAAALSVPALNSNVSIHNTTTNDESSSTKSLPFLYRAPYITRINMALSTETTQELSQFNNTLPSWLSFDPTNWTLTGDLPQGAPSRIILDVEVADSFNTSAVFKLQIFSETTPFSFLRTIPDIWVKRGELFNVDLLPPSLLSYPAEATVLPVEHKFLFEPIDMTQSQTNASPSSPNTTITKLGKNPTNPLLNSSGIHTSSSCSYADLWGQQSENNREAGPSPLIPNWFNRTSFTSNLPSAPTPTSSVEEGKIELQGHIPCELILRVRWLVRNSLGQLASTEFMIWANDQGPPQVAKPHADEPTNLHHSSIGPIGVKIAVGIAVATPVLIAIWFMIARYCKRLRRQDGSIKPTGGDLEGGRIRPLSGSDENGGSGLDVRSQRRRQPTTEILPNGEPEYRSSYEDDPSVGHHDSYSEKYVAEHGPYLYTTTSGDEGEGSGSSKRTSILGWIFGDRYLGEEELAAAAAEAEMNRRRMSEPLTFSLKRISVGYPFDSNRFGFVDGNRLSLYDSGAGTTTDASSPSRPTQQNNTIEFGQVVSDAKPSSEPPSESAPRKLSNRSSSIFKKSSKRLSKLMKDKDAINDHVTKRDATAAARQLGVDSAYQTVRPCHSFLSTGTGYMASMSECNTSIDEQQDSGRNSDEEMEEDRQVDRSNADKGSQKPWTPSTFLLRPQGLRPNRDVEFVGGIEGDEPEYRGLSEGIHRSDSGALMTGSSSMAFSELAKDTSRNTKTPPSIKTSFLDLGRASSAPPHLLPSWTSNLQVPGIESDRESTVSLSSTRTAPVTGSEVLFTKERQSSVHAGPGSFRRRSIVEFLQSNDEPISPLSAFSASLPSLSQITESSALGKGKGTLRGSVSSSQEESSANDENRDSIYSIGQEGPHETTKWMVVPSNQTFRSVSVRKNTDKDQKEMSEWISDPACDSEMVRDTGKSVDRNRDEYDQRHRSLPYEIGTVKPSPLSPTQASIEGSQLAHGTPVESPSVSSLKDASLVTTHMVPISPLPRSAPAAHSHSLSNGFTHMSSVHSQLPLTRHSMDRMRPVSYPLLAAAPVANAVIPRRFVKATIGTAFHSTSSIRDPMSSSPSSPRMMAQHTSLSRAMSPPPMMSPPLLPSSPPPISPRSSIFFGDASAPPLPGEYRAYLVSDPNDVAQAQEQQQQQRGGHHHRPSASLSSIDVERADLAARPRRKLPEWIQFNNKMRSLWGRPIPGTAGEWQVSMVQTQLVPFSATATTPTTPTTPTPSVALSSFSSAVASAGGSVVTVEQHPTLGQQDVKQQALATEAGTSLKSAVEGKSLQISETTIVQGEVQQTQDVEVELVVLLVREPGEAPLSPLLGATRSRTFPSLTQAQDQAQLQQVQQLPPVSSSSLSMKPSEKTAPSLATPDSPPASFTNQGEIQGTKTTTVATPAVVETVARIKESAKPSPVSPLSGGASVFVTDTPSSSASPPCLQQQQEQQQQRERQQSRLPLHMNKAVSTTTSSAASSPGQSPPHSSSGGSSSGGPGRAVGQRVLAERRRIEAMMMKNQQGL</sequence>
<feature type="region of interest" description="Disordered" evidence="1">
    <location>
        <begin position="594"/>
        <end position="658"/>
    </location>
</feature>
<feature type="compositionally biased region" description="Basic and acidic residues" evidence="1">
    <location>
        <begin position="642"/>
        <end position="658"/>
    </location>
</feature>
<feature type="compositionally biased region" description="Polar residues" evidence="1">
    <location>
        <begin position="1017"/>
        <end position="1028"/>
    </location>
</feature>
<accession>A0A9P6UFE3</accession>
<feature type="region of interest" description="Disordered" evidence="1">
    <location>
        <begin position="1194"/>
        <end position="1227"/>
    </location>
</feature>